<feature type="compositionally biased region" description="Basic and acidic residues" evidence="1">
    <location>
        <begin position="54"/>
        <end position="67"/>
    </location>
</feature>
<reference evidence="3" key="1">
    <citation type="submission" date="2023-11" db="EMBL/GenBank/DDBJ databases">
        <authorList>
            <person name="De Vega J J."/>
            <person name="De Vega J J."/>
        </authorList>
    </citation>
    <scope>NUCLEOTIDE SEQUENCE</scope>
</reference>
<name>A0AAD2K360_9AGAR</name>
<keyword evidence="4" id="KW-1185">Reference proteome</keyword>
<comment type="caution">
    <text evidence="3">The sequence shown here is derived from an EMBL/GenBank/DDBJ whole genome shotgun (WGS) entry which is preliminary data.</text>
</comment>
<keyword evidence="2" id="KW-0472">Membrane</keyword>
<sequence>MGNDFLNGTLVPEVNIWISTTSAHNPFIRPVNIITRSSKDQHGNHHDTKHARGRSAELKNDVPDTAHPDITTQLPPTLPYCSAPASNDRHTCGQVPLVKGQGSGPGQHPPAEQDAPKRRKKRDRGGRMARSGAEWLLPRTTRTAREFGAFDLTVGLPVITAPLHITVEDLFTASLALHTRPGNRGRQPNLRNDFGVYVARSTTGTFLGDYTIGCAWWGYFWQASDYILVAEPQRELVKLEQRKQDSPPPPPIETQSVFERLRWALSLWLSPRCVGWSHESTSVLAPAPAPGTSRLRFLLGTQLPRGLALLLIHDAANLYTRVNPLFRAAGGPWESRGWGVRAGMALTFGASGWTGLALAWMAISVFAVGVGLSKPEEWPPLFGGPGEAYSVRRF</sequence>
<organism evidence="3 4">
    <name type="scientific">Mycena citricolor</name>
    <dbReference type="NCBI Taxonomy" id="2018698"/>
    <lineage>
        <taxon>Eukaryota</taxon>
        <taxon>Fungi</taxon>
        <taxon>Dikarya</taxon>
        <taxon>Basidiomycota</taxon>
        <taxon>Agaricomycotina</taxon>
        <taxon>Agaricomycetes</taxon>
        <taxon>Agaricomycetidae</taxon>
        <taxon>Agaricales</taxon>
        <taxon>Marasmiineae</taxon>
        <taxon>Mycenaceae</taxon>
        <taxon>Mycena</taxon>
    </lineage>
</organism>
<gene>
    <name evidence="3" type="ORF">MYCIT1_LOCUS24507</name>
</gene>
<feature type="transmembrane region" description="Helical" evidence="2">
    <location>
        <begin position="345"/>
        <end position="372"/>
    </location>
</feature>
<dbReference type="EMBL" id="CAVNYO010000406">
    <property type="protein sequence ID" value="CAK5276342.1"/>
    <property type="molecule type" value="Genomic_DNA"/>
</dbReference>
<proteinExistence type="predicted"/>
<feature type="region of interest" description="Disordered" evidence="1">
    <location>
        <begin position="36"/>
        <end position="132"/>
    </location>
</feature>
<evidence type="ECO:0000313" key="3">
    <source>
        <dbReference type="EMBL" id="CAK5276342.1"/>
    </source>
</evidence>
<dbReference type="Proteomes" id="UP001295794">
    <property type="component" value="Unassembled WGS sequence"/>
</dbReference>
<evidence type="ECO:0000313" key="4">
    <source>
        <dbReference type="Proteomes" id="UP001295794"/>
    </source>
</evidence>
<evidence type="ECO:0000256" key="1">
    <source>
        <dbReference type="SAM" id="MobiDB-lite"/>
    </source>
</evidence>
<accession>A0AAD2K360</accession>
<evidence type="ECO:0000256" key="2">
    <source>
        <dbReference type="SAM" id="Phobius"/>
    </source>
</evidence>
<protein>
    <submittedName>
        <fullName evidence="3">Uncharacterized protein</fullName>
    </submittedName>
</protein>
<dbReference type="AlphaFoldDB" id="A0AAD2K360"/>
<keyword evidence="2" id="KW-0812">Transmembrane</keyword>
<feature type="compositionally biased region" description="Basic and acidic residues" evidence="1">
    <location>
        <begin position="37"/>
        <end position="46"/>
    </location>
</feature>
<keyword evidence="2" id="KW-1133">Transmembrane helix</keyword>